<evidence type="ECO:0000259" key="6">
    <source>
        <dbReference type="SMART" id="SM00861"/>
    </source>
</evidence>
<evidence type="ECO:0000256" key="1">
    <source>
        <dbReference type="ARBA" id="ARBA00001964"/>
    </source>
</evidence>
<dbReference type="SMART" id="SM00861">
    <property type="entry name" value="Transket_pyr"/>
    <property type="match status" value="1"/>
</dbReference>
<organism evidence="7 8">
    <name type="scientific">Acanthamoeba castellanii (strain ATCC 30010 / Neff)</name>
    <dbReference type="NCBI Taxonomy" id="1257118"/>
    <lineage>
        <taxon>Eukaryota</taxon>
        <taxon>Amoebozoa</taxon>
        <taxon>Discosea</taxon>
        <taxon>Longamoebia</taxon>
        <taxon>Centramoebida</taxon>
        <taxon>Acanthamoebidae</taxon>
        <taxon>Acanthamoeba</taxon>
    </lineage>
</organism>
<dbReference type="OrthoDB" id="10266385at2759"/>
<keyword evidence="3 5" id="KW-0786">Thiamine pyrophosphate</keyword>
<dbReference type="InterPro" id="IPR009014">
    <property type="entry name" value="Transketo_C/PFOR_II"/>
</dbReference>
<evidence type="ECO:0000313" key="7">
    <source>
        <dbReference type="EMBL" id="ELR12930.1"/>
    </source>
</evidence>
<dbReference type="KEGG" id="acan:ACA1_095900"/>
<dbReference type="FunFam" id="3.40.50.920:FF:000001">
    <property type="entry name" value="Pyruvate dehydrogenase E1 beta subunit"/>
    <property type="match status" value="1"/>
</dbReference>
<dbReference type="Gene3D" id="3.40.50.920">
    <property type="match status" value="1"/>
</dbReference>
<evidence type="ECO:0000256" key="5">
    <source>
        <dbReference type="RuleBase" id="RU364074"/>
    </source>
</evidence>
<dbReference type="InterPro" id="IPR029061">
    <property type="entry name" value="THDP-binding"/>
</dbReference>
<dbReference type="CDD" id="cd07036">
    <property type="entry name" value="TPP_PYR_E1-PDHc-beta_like"/>
    <property type="match status" value="1"/>
</dbReference>
<dbReference type="GO" id="GO:0004739">
    <property type="term" value="F:pyruvate dehydrogenase (acetyl-transferring) activity"/>
    <property type="evidence" value="ECO:0007669"/>
    <property type="project" value="UniProtKB-UniRule"/>
</dbReference>
<name>L8GIL6_ACACF</name>
<dbReference type="SUPFAM" id="SSF52922">
    <property type="entry name" value="TK C-terminal domain-like"/>
    <property type="match status" value="1"/>
</dbReference>
<protein>
    <recommendedName>
        <fullName evidence="5">Pyruvate dehydrogenase E1 component subunit beta</fullName>
        <ecNumber evidence="5">1.2.4.1</ecNumber>
    </recommendedName>
</protein>
<keyword evidence="2 5" id="KW-0560">Oxidoreductase</keyword>
<evidence type="ECO:0000256" key="4">
    <source>
        <dbReference type="ARBA" id="ARBA00023317"/>
    </source>
</evidence>
<dbReference type="AlphaFoldDB" id="L8GIL6"/>
<dbReference type="OMA" id="WYANCPG"/>
<dbReference type="STRING" id="1257118.L8GIL6"/>
<dbReference type="PANTHER" id="PTHR11624">
    <property type="entry name" value="DEHYDROGENASE RELATED"/>
    <property type="match status" value="1"/>
</dbReference>
<keyword evidence="8" id="KW-1185">Reference proteome</keyword>
<evidence type="ECO:0000256" key="2">
    <source>
        <dbReference type="ARBA" id="ARBA00023002"/>
    </source>
</evidence>
<comment type="cofactor">
    <cofactor evidence="1 5">
        <name>thiamine diphosphate</name>
        <dbReference type="ChEBI" id="CHEBI:58937"/>
    </cofactor>
</comment>
<accession>L8GIL6</accession>
<dbReference type="Pfam" id="PF02779">
    <property type="entry name" value="Transket_pyr"/>
    <property type="match status" value="1"/>
</dbReference>
<dbReference type="VEuPathDB" id="AmoebaDB:ACA1_095900"/>
<dbReference type="NCBIfam" id="NF006667">
    <property type="entry name" value="PRK09212.1"/>
    <property type="match status" value="1"/>
</dbReference>
<dbReference type="EC" id="1.2.4.1" evidence="5"/>
<proteinExistence type="predicted"/>
<reference evidence="7 8" key="1">
    <citation type="journal article" date="2013" name="Genome Biol.">
        <title>Genome of Acanthamoeba castellanii highlights extensive lateral gene transfer and early evolution of tyrosine kinase signaling.</title>
        <authorList>
            <person name="Clarke M."/>
            <person name="Lohan A.J."/>
            <person name="Liu B."/>
            <person name="Lagkouvardos I."/>
            <person name="Roy S."/>
            <person name="Zafar N."/>
            <person name="Bertelli C."/>
            <person name="Schilde C."/>
            <person name="Kianianmomeni A."/>
            <person name="Burglin T.R."/>
            <person name="Frech C."/>
            <person name="Turcotte B."/>
            <person name="Kopec K.O."/>
            <person name="Synnott J.M."/>
            <person name="Choo C."/>
            <person name="Paponov I."/>
            <person name="Finkler A."/>
            <person name="Soon Heng Tan C."/>
            <person name="Hutchins A.P."/>
            <person name="Weinmeier T."/>
            <person name="Rattei T."/>
            <person name="Chu J.S."/>
            <person name="Gimenez G."/>
            <person name="Irimia M."/>
            <person name="Rigden D.J."/>
            <person name="Fitzpatrick D.A."/>
            <person name="Lorenzo-Morales J."/>
            <person name="Bateman A."/>
            <person name="Chiu C.H."/>
            <person name="Tang P."/>
            <person name="Hegemann P."/>
            <person name="Fromm H."/>
            <person name="Raoult D."/>
            <person name="Greub G."/>
            <person name="Miranda-Saavedra D."/>
            <person name="Chen N."/>
            <person name="Nash P."/>
            <person name="Ginger M.L."/>
            <person name="Horn M."/>
            <person name="Schaap P."/>
            <person name="Caler L."/>
            <person name="Loftus B."/>
        </authorList>
    </citation>
    <scope>NUCLEOTIDE SEQUENCE [LARGE SCALE GENOMIC DNA]</scope>
    <source>
        <strain evidence="7 8">Neff</strain>
    </source>
</reference>
<dbReference type="Pfam" id="PF02780">
    <property type="entry name" value="Transketolase_C"/>
    <property type="match status" value="1"/>
</dbReference>
<dbReference type="InterPro" id="IPR005475">
    <property type="entry name" value="Transketolase-like_Pyr-bd"/>
</dbReference>
<dbReference type="Gene3D" id="3.40.50.970">
    <property type="match status" value="1"/>
</dbReference>
<sequence>MRRALSSVSRVASTSSAPLLGSAALRSRAVAALATAVEPKKISVREALREAIDEEMERDSRVVMLGEEVAQERVVDTPITEAGFAGIGVGAAMSGLVPIVEFMTMNFSLQAIDHIVNSAAKLRYMSGGMYNVPIVFRGPNGPPRAVGAQHSQCFGAWYSSVPGLKVVAPWNCNDAKGLLKVLHLCSAYVVLAAIRDPNPVVFLESEIGYNETYELSPEAQSKDYVLDIGKAHIEKEGSDITVLTFSRMVGVALEAAQKAAEKGISVEVVNLRSLRPLDLDTIVNSIKKTNRFVTVEEGWPQCGIGSEIIALANEHCFDFLDAPPERITGADVPMPYTWPLEDEAMVQTQNIVNAIERVCYRNTTNQ</sequence>
<comment type="function">
    <text evidence="5">The pyruvate dehydrogenase complex catalyzes the overall conversion of pyruvate to acetyl-CoA and CO2.</text>
</comment>
<feature type="domain" description="Transketolase-like pyrimidine-binding" evidence="6">
    <location>
        <begin position="42"/>
        <end position="211"/>
    </location>
</feature>
<evidence type="ECO:0000313" key="8">
    <source>
        <dbReference type="Proteomes" id="UP000011083"/>
    </source>
</evidence>
<dbReference type="GeneID" id="14913213"/>
<comment type="catalytic activity">
    <reaction evidence="5">
        <text>N(6)-[(R)-lipoyl]-L-lysyl-[protein] + pyruvate + H(+) = N(6)-[(R)-S(8)-acetyldihydrolipoyl]-L-lysyl-[protein] + CO2</text>
        <dbReference type="Rhea" id="RHEA:19189"/>
        <dbReference type="Rhea" id="RHEA-COMP:10474"/>
        <dbReference type="Rhea" id="RHEA-COMP:10478"/>
        <dbReference type="ChEBI" id="CHEBI:15361"/>
        <dbReference type="ChEBI" id="CHEBI:15378"/>
        <dbReference type="ChEBI" id="CHEBI:16526"/>
        <dbReference type="ChEBI" id="CHEBI:83099"/>
        <dbReference type="ChEBI" id="CHEBI:83111"/>
        <dbReference type="EC" id="1.2.4.1"/>
    </reaction>
</comment>
<dbReference type="InterPro" id="IPR033248">
    <property type="entry name" value="Transketolase_C"/>
</dbReference>
<dbReference type="InterPro" id="IPR027110">
    <property type="entry name" value="PDHB_mito-type"/>
</dbReference>
<dbReference type="EMBL" id="KB008103">
    <property type="protein sequence ID" value="ELR12930.1"/>
    <property type="molecule type" value="Genomic_DNA"/>
</dbReference>
<dbReference type="Proteomes" id="UP000011083">
    <property type="component" value="Unassembled WGS sequence"/>
</dbReference>
<gene>
    <name evidence="7" type="ORF">ACA1_095900</name>
</gene>
<keyword evidence="4 5" id="KW-0670">Pyruvate</keyword>
<dbReference type="SUPFAM" id="SSF52518">
    <property type="entry name" value="Thiamin diphosphate-binding fold (THDP-binding)"/>
    <property type="match status" value="1"/>
</dbReference>
<dbReference type="RefSeq" id="XP_004334943.1">
    <property type="nucleotide sequence ID" value="XM_004334895.1"/>
</dbReference>
<dbReference type="GO" id="GO:0006086">
    <property type="term" value="P:pyruvate decarboxylation to acetyl-CoA"/>
    <property type="evidence" value="ECO:0007669"/>
    <property type="project" value="InterPro"/>
</dbReference>
<evidence type="ECO:0000256" key="3">
    <source>
        <dbReference type="ARBA" id="ARBA00023052"/>
    </source>
</evidence>
<dbReference type="PANTHER" id="PTHR11624:SF96">
    <property type="entry name" value="PYRUVATE DEHYDROGENASE E1 COMPONENT SUBUNIT BETA, MITOCHONDRIAL"/>
    <property type="match status" value="1"/>
</dbReference>